<dbReference type="EMBL" id="JAOB01000047">
    <property type="protein sequence ID" value="EUA33401.1"/>
    <property type="molecule type" value="Genomic_DNA"/>
</dbReference>
<gene>
    <name evidence="1" type="ORF">I553_7811</name>
</gene>
<protein>
    <submittedName>
        <fullName evidence="1">Deoxyguanosinetriphosphate triphosphohydrolase-like domain protein</fullName>
    </submittedName>
</protein>
<dbReference type="GO" id="GO:0016787">
    <property type="term" value="F:hydrolase activity"/>
    <property type="evidence" value="ECO:0007669"/>
    <property type="project" value="UniProtKB-KW"/>
</dbReference>
<proteinExistence type="predicted"/>
<evidence type="ECO:0000313" key="1">
    <source>
        <dbReference type="EMBL" id="EUA33401.1"/>
    </source>
</evidence>
<reference evidence="1" key="1">
    <citation type="submission" date="2014-01" db="EMBL/GenBank/DDBJ databases">
        <authorList>
            <person name="Brown-Elliot B."/>
            <person name="Wallace R."/>
            <person name="Lenaerts A."/>
            <person name="Ordway D."/>
            <person name="DeGroote M.A."/>
            <person name="Parker T."/>
            <person name="Sizemore C."/>
            <person name="Tallon L.J."/>
            <person name="Sadzewicz L.K."/>
            <person name="Sengamalay N."/>
            <person name="Fraser C.M."/>
            <person name="Hine E."/>
            <person name="Shefchek K.A."/>
            <person name="Das S.P."/>
            <person name="Tettelin H."/>
        </authorList>
    </citation>
    <scope>NUCLEOTIDE SEQUENCE [LARGE SCALE GENOMIC DNA]</scope>
    <source>
        <strain evidence="1">4042</strain>
    </source>
</reference>
<organism evidence="1">
    <name type="scientific">Mycobacterium xenopi 4042</name>
    <dbReference type="NCBI Taxonomy" id="1299334"/>
    <lineage>
        <taxon>Bacteria</taxon>
        <taxon>Bacillati</taxon>
        <taxon>Actinomycetota</taxon>
        <taxon>Actinomycetes</taxon>
        <taxon>Mycobacteriales</taxon>
        <taxon>Mycobacteriaceae</taxon>
        <taxon>Mycobacterium</taxon>
    </lineage>
</organism>
<accession>X8AQJ2</accession>
<sequence>MQYPARSRAKSLRCWSCVPSSPAVFGASATRRWRSKSS</sequence>
<comment type="caution">
    <text evidence="1">The sequence shown here is derived from an EMBL/GenBank/DDBJ whole genome shotgun (WGS) entry which is preliminary data.</text>
</comment>
<name>X8AQJ2_MYCXE</name>
<keyword evidence="1" id="KW-0378">Hydrolase</keyword>
<dbReference type="AlphaFoldDB" id="X8AQJ2"/>